<accession>A0ABS5VN92</accession>
<evidence type="ECO:0000313" key="2">
    <source>
        <dbReference type="Proteomes" id="UP000772618"/>
    </source>
</evidence>
<name>A0ABS5VN92_9BACT</name>
<reference evidence="1 2" key="1">
    <citation type="submission" date="2021-05" db="EMBL/GenBank/DDBJ databases">
        <title>A Polyphasic approach of four new species of the genus Ohtaekwangia: Ohtaekwangia histidinii sp. nov., Ohtaekwangia cretensis sp. nov., Ohtaekwangia indiensis sp. nov., Ohtaekwangia reichenbachii sp. nov. from diverse environment.</title>
        <authorList>
            <person name="Octaviana S."/>
        </authorList>
    </citation>
    <scope>NUCLEOTIDE SEQUENCE [LARGE SCALE GENOMIC DNA]</scope>
    <source>
        <strain evidence="1 2">PWU20</strain>
    </source>
</reference>
<dbReference type="RefSeq" id="WP_254152868.1">
    <property type="nucleotide sequence ID" value="NZ_JAHESD010000009.1"/>
</dbReference>
<proteinExistence type="predicted"/>
<protein>
    <submittedName>
        <fullName evidence="1">Uncharacterized protein</fullName>
    </submittedName>
</protein>
<dbReference type="Proteomes" id="UP000772618">
    <property type="component" value="Unassembled WGS sequence"/>
</dbReference>
<sequence length="50" mass="5765">MRSAIALNAMHYGDVKTEGREKRFKKRFRKNSVRKLVAKCAANIALEQTQ</sequence>
<organism evidence="1 2">
    <name type="scientific">Chryseosolibacter indicus</name>
    <dbReference type="NCBI Taxonomy" id="2782351"/>
    <lineage>
        <taxon>Bacteria</taxon>
        <taxon>Pseudomonadati</taxon>
        <taxon>Bacteroidota</taxon>
        <taxon>Cytophagia</taxon>
        <taxon>Cytophagales</taxon>
        <taxon>Chryseotaleaceae</taxon>
        <taxon>Chryseosolibacter</taxon>
    </lineage>
</organism>
<dbReference type="EMBL" id="JAHESD010000009">
    <property type="protein sequence ID" value="MBT1702898.1"/>
    <property type="molecule type" value="Genomic_DNA"/>
</dbReference>
<gene>
    <name evidence="1" type="ORF">KK060_06385</name>
</gene>
<keyword evidence="2" id="KW-1185">Reference proteome</keyword>
<comment type="caution">
    <text evidence="1">The sequence shown here is derived from an EMBL/GenBank/DDBJ whole genome shotgun (WGS) entry which is preliminary data.</text>
</comment>
<evidence type="ECO:0000313" key="1">
    <source>
        <dbReference type="EMBL" id="MBT1702898.1"/>
    </source>
</evidence>